<dbReference type="InterPro" id="IPR023809">
    <property type="entry name" value="Thiopep_bacteriocin_synth_dom"/>
</dbReference>
<dbReference type="RefSeq" id="WP_345461012.1">
    <property type="nucleotide sequence ID" value="NZ_BAABKG010000004.1"/>
</dbReference>
<name>A0ABP9PZ05_9ACTN</name>
<proteinExistence type="predicted"/>
<sequence>MTTTHPTPETAAPPLGDWTAWHLHLGTAAVSAADRVLRETVAPVVATLPGHDWFFIRYWQGGPHVRLRVADLTTEQVVATTALLEESLRASGAARDDETPLDVAAFGDEAARHARAETGENRVVADVRRLGVHPAVYEPELARYGGAALMASNEALFELSSRLVLAVLRSSPTRGQRAATALRATIAAAAALGDAADQAVFYGIGLGAWRRWAEEFGYPADAVRAALATSPETVAAVPVDPTAHGPFAPWHEAVRGLVDDVRALAPERHPGEIVSSQVHMTHNRLGLGILDELRTYALLASAFPSSVATG</sequence>
<dbReference type="EMBL" id="BAABKG010000004">
    <property type="protein sequence ID" value="GAA5152553.1"/>
    <property type="molecule type" value="Genomic_DNA"/>
</dbReference>
<feature type="domain" description="Thiopeptide-type bacteriocin biosynthesis" evidence="1">
    <location>
        <begin position="18"/>
        <end position="302"/>
    </location>
</feature>
<dbReference type="Pfam" id="PF14028">
    <property type="entry name" value="Lant_dehydr_C"/>
    <property type="match status" value="1"/>
</dbReference>
<gene>
    <name evidence="2" type="ORF">GCM10023340_33070</name>
</gene>
<accession>A0ABP9PZ05</accession>
<keyword evidence="3" id="KW-1185">Reference proteome</keyword>
<organism evidence="2 3">
    <name type="scientific">Nocardioides marinquilinus</name>
    <dbReference type="NCBI Taxonomy" id="1210400"/>
    <lineage>
        <taxon>Bacteria</taxon>
        <taxon>Bacillati</taxon>
        <taxon>Actinomycetota</taxon>
        <taxon>Actinomycetes</taxon>
        <taxon>Propionibacteriales</taxon>
        <taxon>Nocardioidaceae</taxon>
        <taxon>Nocardioides</taxon>
    </lineage>
</organism>
<protein>
    <recommendedName>
        <fullName evidence="1">Thiopeptide-type bacteriocin biosynthesis domain-containing protein</fullName>
    </recommendedName>
</protein>
<dbReference type="Proteomes" id="UP001500221">
    <property type="component" value="Unassembled WGS sequence"/>
</dbReference>
<evidence type="ECO:0000259" key="1">
    <source>
        <dbReference type="Pfam" id="PF14028"/>
    </source>
</evidence>
<dbReference type="NCBIfam" id="TIGR03891">
    <property type="entry name" value="thiopep_ocin"/>
    <property type="match status" value="1"/>
</dbReference>
<evidence type="ECO:0000313" key="3">
    <source>
        <dbReference type="Proteomes" id="UP001500221"/>
    </source>
</evidence>
<reference evidence="3" key="1">
    <citation type="journal article" date="2019" name="Int. J. Syst. Evol. Microbiol.">
        <title>The Global Catalogue of Microorganisms (GCM) 10K type strain sequencing project: providing services to taxonomists for standard genome sequencing and annotation.</title>
        <authorList>
            <consortium name="The Broad Institute Genomics Platform"/>
            <consortium name="The Broad Institute Genome Sequencing Center for Infectious Disease"/>
            <person name="Wu L."/>
            <person name="Ma J."/>
        </authorList>
    </citation>
    <scope>NUCLEOTIDE SEQUENCE [LARGE SCALE GENOMIC DNA]</scope>
    <source>
        <strain evidence="3">JCM 18459</strain>
    </source>
</reference>
<evidence type="ECO:0000313" key="2">
    <source>
        <dbReference type="EMBL" id="GAA5152553.1"/>
    </source>
</evidence>
<comment type="caution">
    <text evidence="2">The sequence shown here is derived from an EMBL/GenBank/DDBJ whole genome shotgun (WGS) entry which is preliminary data.</text>
</comment>